<dbReference type="InterPro" id="IPR014284">
    <property type="entry name" value="RNA_pol_sigma-70_dom"/>
</dbReference>
<reference evidence="9 10" key="1">
    <citation type="submission" date="2015-03" db="EMBL/GenBank/DDBJ databases">
        <title>Luteipulveratus halotolerans sp. nov., a novel actinobacterium (Dermacoccaceae) from Sarawak, Malaysia.</title>
        <authorList>
            <person name="Juboi H."/>
            <person name="Basik A."/>
            <person name="Shamsul S.S."/>
            <person name="Arnold P."/>
            <person name="Schmitt E.K."/>
            <person name="Sanglier J.-J."/>
            <person name="Yeo T."/>
        </authorList>
    </citation>
    <scope>NUCLEOTIDE SEQUENCE [LARGE SCALE GENOMIC DNA]</scope>
    <source>
        <strain evidence="9 10">MN07-A0370</strain>
    </source>
</reference>
<dbReference type="InterPro" id="IPR007630">
    <property type="entry name" value="RNA_pol_sigma70_r4"/>
</dbReference>
<dbReference type="NCBIfam" id="TIGR02937">
    <property type="entry name" value="sigma70-ECF"/>
    <property type="match status" value="1"/>
</dbReference>
<keyword evidence="2 6" id="KW-0805">Transcription regulation</keyword>
<proteinExistence type="inferred from homology"/>
<dbReference type="GO" id="GO:0003677">
    <property type="term" value="F:DNA binding"/>
    <property type="evidence" value="ECO:0007669"/>
    <property type="project" value="UniProtKB-KW"/>
</dbReference>
<dbReference type="RefSeq" id="WP_052596756.1">
    <property type="nucleotide sequence ID" value="NZ_CP011112.1"/>
</dbReference>
<evidence type="ECO:0000259" key="7">
    <source>
        <dbReference type="Pfam" id="PF04542"/>
    </source>
</evidence>
<feature type="domain" description="RNA polymerase sigma-70 region 4" evidence="8">
    <location>
        <begin position="110"/>
        <end position="158"/>
    </location>
</feature>
<keyword evidence="5 6" id="KW-0804">Transcription</keyword>
<dbReference type="InterPro" id="IPR013325">
    <property type="entry name" value="RNA_pol_sigma_r2"/>
</dbReference>
<dbReference type="GO" id="GO:0006352">
    <property type="term" value="P:DNA-templated transcription initiation"/>
    <property type="evidence" value="ECO:0007669"/>
    <property type="project" value="InterPro"/>
</dbReference>
<dbReference type="GO" id="GO:0016987">
    <property type="term" value="F:sigma factor activity"/>
    <property type="evidence" value="ECO:0007669"/>
    <property type="project" value="UniProtKB-KW"/>
</dbReference>
<dbReference type="InterPro" id="IPR007627">
    <property type="entry name" value="RNA_pol_sigma70_r2"/>
</dbReference>
<comment type="similarity">
    <text evidence="1 6">Belongs to the sigma-70 factor family. ECF subfamily.</text>
</comment>
<dbReference type="PROSITE" id="PS01063">
    <property type="entry name" value="SIGMA70_ECF"/>
    <property type="match status" value="1"/>
</dbReference>
<evidence type="ECO:0000313" key="10">
    <source>
        <dbReference type="Proteomes" id="UP000066480"/>
    </source>
</evidence>
<dbReference type="Gene3D" id="1.10.1740.10">
    <property type="match status" value="1"/>
</dbReference>
<dbReference type="KEGG" id="lmoi:VV02_09220"/>
<feature type="domain" description="RNA polymerase sigma-70 region 2" evidence="7">
    <location>
        <begin position="11"/>
        <end position="80"/>
    </location>
</feature>
<dbReference type="SUPFAM" id="SSF88659">
    <property type="entry name" value="Sigma3 and sigma4 domains of RNA polymerase sigma factors"/>
    <property type="match status" value="1"/>
</dbReference>
<dbReference type="NCBIfam" id="NF007227">
    <property type="entry name" value="PRK09645.1"/>
    <property type="match status" value="1"/>
</dbReference>
<dbReference type="Gene3D" id="1.10.10.10">
    <property type="entry name" value="Winged helix-like DNA-binding domain superfamily/Winged helix DNA-binding domain"/>
    <property type="match status" value="1"/>
</dbReference>
<sequence>MREDEQLLRTLFDEHAAVLWSFVVPLTGGNLPLAQDIVQETMLRAWRRPAILRQQQGSVRSWLFTVARRLVIDEWRKRSRHPELPLDEAREASDAEQVDALLDSVVVNEALSRLSADHRAVLDLCYFQGCTTTEAAARLGIPDGTVKSRAHYALRALRLALQEMGVTS</sequence>
<dbReference type="SUPFAM" id="SSF88946">
    <property type="entry name" value="Sigma2 domain of RNA polymerase sigma factors"/>
    <property type="match status" value="1"/>
</dbReference>
<name>A0A0K1JQF3_9MICO</name>
<dbReference type="Proteomes" id="UP000066480">
    <property type="component" value="Chromosome"/>
</dbReference>
<dbReference type="CDD" id="cd06171">
    <property type="entry name" value="Sigma70_r4"/>
    <property type="match status" value="1"/>
</dbReference>
<evidence type="ECO:0000259" key="8">
    <source>
        <dbReference type="Pfam" id="PF04545"/>
    </source>
</evidence>
<dbReference type="STRING" id="571913.VV02_09220"/>
<accession>A0A0K1JQF3</accession>
<dbReference type="PATRIC" id="fig|571913.6.peg.1881"/>
<dbReference type="Pfam" id="PF04545">
    <property type="entry name" value="Sigma70_r4"/>
    <property type="match status" value="1"/>
</dbReference>
<organism evidence="9 10">
    <name type="scientific">Luteipulveratus mongoliensis</name>
    <dbReference type="NCBI Taxonomy" id="571913"/>
    <lineage>
        <taxon>Bacteria</taxon>
        <taxon>Bacillati</taxon>
        <taxon>Actinomycetota</taxon>
        <taxon>Actinomycetes</taxon>
        <taxon>Micrococcales</taxon>
        <taxon>Dermacoccaceae</taxon>
        <taxon>Luteipulveratus</taxon>
    </lineage>
</organism>
<keyword evidence="3 6" id="KW-0731">Sigma factor</keyword>
<dbReference type="InterPro" id="IPR013324">
    <property type="entry name" value="RNA_pol_sigma_r3/r4-like"/>
</dbReference>
<evidence type="ECO:0000256" key="4">
    <source>
        <dbReference type="ARBA" id="ARBA00023125"/>
    </source>
</evidence>
<dbReference type="OrthoDB" id="9811152at2"/>
<keyword evidence="4 6" id="KW-0238">DNA-binding</keyword>
<evidence type="ECO:0000256" key="1">
    <source>
        <dbReference type="ARBA" id="ARBA00010641"/>
    </source>
</evidence>
<dbReference type="AlphaFoldDB" id="A0A0K1JQF3"/>
<evidence type="ECO:0000256" key="3">
    <source>
        <dbReference type="ARBA" id="ARBA00023082"/>
    </source>
</evidence>
<dbReference type="EMBL" id="CP011112">
    <property type="protein sequence ID" value="AKU18775.1"/>
    <property type="molecule type" value="Genomic_DNA"/>
</dbReference>
<gene>
    <name evidence="9" type="ORF">VV02_09220</name>
</gene>
<dbReference type="InterPro" id="IPR036388">
    <property type="entry name" value="WH-like_DNA-bd_sf"/>
</dbReference>
<dbReference type="PANTHER" id="PTHR43133:SF52">
    <property type="entry name" value="ECF RNA POLYMERASE SIGMA FACTOR SIGL"/>
    <property type="match status" value="1"/>
</dbReference>
<dbReference type="Pfam" id="PF04542">
    <property type="entry name" value="Sigma70_r2"/>
    <property type="match status" value="1"/>
</dbReference>
<dbReference type="PANTHER" id="PTHR43133">
    <property type="entry name" value="RNA POLYMERASE ECF-TYPE SIGMA FACTO"/>
    <property type="match status" value="1"/>
</dbReference>
<dbReference type="InterPro" id="IPR000838">
    <property type="entry name" value="RNA_pol_sigma70_ECF_CS"/>
</dbReference>
<evidence type="ECO:0000256" key="2">
    <source>
        <dbReference type="ARBA" id="ARBA00023015"/>
    </source>
</evidence>
<evidence type="ECO:0000256" key="5">
    <source>
        <dbReference type="ARBA" id="ARBA00023163"/>
    </source>
</evidence>
<dbReference type="InterPro" id="IPR039425">
    <property type="entry name" value="RNA_pol_sigma-70-like"/>
</dbReference>
<evidence type="ECO:0000256" key="6">
    <source>
        <dbReference type="RuleBase" id="RU000716"/>
    </source>
</evidence>
<protein>
    <recommendedName>
        <fullName evidence="6">RNA polymerase sigma factor</fullName>
    </recommendedName>
</protein>
<keyword evidence="10" id="KW-1185">Reference proteome</keyword>
<evidence type="ECO:0000313" key="9">
    <source>
        <dbReference type="EMBL" id="AKU18775.1"/>
    </source>
</evidence>